<gene>
    <name evidence="2" type="ORF">P43SY_004250</name>
</gene>
<comment type="caution">
    <text evidence="2">The sequence shown here is derived from an EMBL/GenBank/DDBJ whole genome shotgun (WGS) entry which is preliminary data.</text>
</comment>
<accession>A0AAD5Q4P4</accession>
<dbReference type="PANTHER" id="PTHR37558:SF1">
    <property type="entry name" value="HTH CENPB-TYPE DOMAIN-CONTAINING PROTEIN"/>
    <property type="match status" value="1"/>
</dbReference>
<evidence type="ECO:0000256" key="1">
    <source>
        <dbReference type="SAM" id="MobiDB-lite"/>
    </source>
</evidence>
<feature type="compositionally biased region" description="Low complexity" evidence="1">
    <location>
        <begin position="270"/>
        <end position="283"/>
    </location>
</feature>
<evidence type="ECO:0000313" key="3">
    <source>
        <dbReference type="Proteomes" id="UP001209570"/>
    </source>
</evidence>
<reference evidence="2" key="1">
    <citation type="submission" date="2021-12" db="EMBL/GenBank/DDBJ databases">
        <title>Prjna785345.</title>
        <authorList>
            <person name="Rujirawat T."/>
            <person name="Krajaejun T."/>
        </authorList>
    </citation>
    <scope>NUCLEOTIDE SEQUENCE</scope>
    <source>
        <strain evidence="2">Pi057C3</strain>
    </source>
</reference>
<sequence length="395" mass="44738">MSSSSSSKSSLGQRVGGRRDKSLYSVEDDVLLLREIMRSKPFSAGQGEIMKAWDAAAARINACEAFERKIPTDRGPGKVVSFRFYYLLDMRRHERSLHVTNRDVNTAHKEREDLLDGLLELTQRQAAVHSSAEPSTVKDHVYILREVVDRPPMLLARNKVTSAWEAIARKMRSIPDFSKPQVTGEIVRRLVRQLIAIRQSQLQANRTLSDVDDLHREREQLLDECIRRIDDRGKERAILNLKAQSDQKQEKPKQSASKQALEPCVDNGPESESASSSDASGAESNERQSRRNATAVRPLPQPNEANRSPKKQKLDDRAVEMMKLRLNAEARLREHELRVREQRRVQDQRRMELEDRQAGLVQARQELAAEHNAQVQVAKAVAEGISTGIAAILKP</sequence>
<dbReference type="PANTHER" id="PTHR37558">
    <property type="entry name" value="HTH CENPB-TYPE DOMAIN-CONTAINING PROTEIN"/>
    <property type="match status" value="1"/>
</dbReference>
<keyword evidence="3" id="KW-1185">Reference proteome</keyword>
<evidence type="ECO:0008006" key="4">
    <source>
        <dbReference type="Google" id="ProtNLM"/>
    </source>
</evidence>
<name>A0AAD5Q4P4_PYTIN</name>
<evidence type="ECO:0000313" key="2">
    <source>
        <dbReference type="EMBL" id="KAJ0393620.1"/>
    </source>
</evidence>
<feature type="region of interest" description="Disordered" evidence="1">
    <location>
        <begin position="241"/>
        <end position="315"/>
    </location>
</feature>
<proteinExistence type="predicted"/>
<dbReference type="EMBL" id="JAKCXM010000477">
    <property type="protein sequence ID" value="KAJ0393620.1"/>
    <property type="molecule type" value="Genomic_DNA"/>
</dbReference>
<organism evidence="2 3">
    <name type="scientific">Pythium insidiosum</name>
    <name type="common">Pythiosis disease agent</name>
    <dbReference type="NCBI Taxonomy" id="114742"/>
    <lineage>
        <taxon>Eukaryota</taxon>
        <taxon>Sar</taxon>
        <taxon>Stramenopiles</taxon>
        <taxon>Oomycota</taxon>
        <taxon>Peronosporomycetes</taxon>
        <taxon>Pythiales</taxon>
        <taxon>Pythiaceae</taxon>
        <taxon>Pythium</taxon>
    </lineage>
</organism>
<dbReference type="AlphaFoldDB" id="A0AAD5Q4P4"/>
<dbReference type="Proteomes" id="UP001209570">
    <property type="component" value="Unassembled WGS sequence"/>
</dbReference>
<protein>
    <recommendedName>
        <fullName evidence="4">Myb-like domain-containing protein</fullName>
    </recommendedName>
</protein>